<keyword evidence="7 12" id="KW-0812">Transmembrane</keyword>
<comment type="subcellular location">
    <subcellularLocation>
        <location evidence="1 12">Endoplasmic reticulum membrane</location>
        <topology evidence="1 12">Multi-pass membrane protein</topology>
    </subcellularLocation>
</comment>
<dbReference type="GO" id="GO:0005789">
    <property type="term" value="C:endoplasmic reticulum membrane"/>
    <property type="evidence" value="ECO:0007669"/>
    <property type="project" value="UniProtKB-SubCell"/>
</dbReference>
<dbReference type="UniPathway" id="UPA00196"/>
<evidence type="ECO:0000256" key="5">
    <source>
        <dbReference type="ARBA" id="ARBA00022676"/>
    </source>
</evidence>
<feature type="non-terminal residue" evidence="14">
    <location>
        <position position="1"/>
    </location>
</feature>
<feature type="transmembrane region" description="Helical" evidence="12">
    <location>
        <begin position="285"/>
        <end position="304"/>
    </location>
</feature>
<evidence type="ECO:0000313" key="13">
    <source>
        <dbReference type="Proteomes" id="UP000504637"/>
    </source>
</evidence>
<feature type="non-terminal residue" evidence="14">
    <location>
        <position position="605"/>
    </location>
</feature>
<evidence type="ECO:0000313" key="14">
    <source>
        <dbReference type="RefSeq" id="XP_033457403.1"/>
    </source>
</evidence>
<keyword evidence="8 12" id="KW-0256">Endoplasmic reticulum</keyword>
<evidence type="ECO:0000256" key="1">
    <source>
        <dbReference type="ARBA" id="ARBA00004477"/>
    </source>
</evidence>
<dbReference type="EC" id="2.4.1.-" evidence="12"/>
<evidence type="ECO:0000256" key="4">
    <source>
        <dbReference type="ARBA" id="ARBA00022502"/>
    </source>
</evidence>
<dbReference type="OrthoDB" id="416834at2759"/>
<sequence>VFTALLAFRTINGLILKTFFQPDEFFQSLEPAWHWTFGSMSGAWITWEWKESLRASMHPLLFSAAYKAADLLCGMLNLGARARGDVLVATPRLLQAIFAAAMDLFTWRLAGKVYGRQQSKSAWAALILSVVSPWQWFCSVRSFSNSAEATLTVVALDLFPWTWFLDSSPSASESKVDSTTFYSQLQLALVAAATACILRPTNVVIWAAISACLVLRRGTFDKIVTLLECTVVCGGAVLAISAGMDKMFYADWTFPALRFLYFNVVQSLAVFYGRNRWDYYLTEGLPLLLTTALPFGILALWQSIRGGLLTEVSSTPAATTTSSGSREIRFIFSSAIIASILSLTLVAHKEVRFIYPLLPILHVLAAGPIKTFFDTSPFAAQRRKMPALGSPARLTILTILLVLNILIAGYVSQYHQRGVMDVVHYLRDRQTTRLELTAKYNITLPSTSSTSTAPTSDLTVAFLMPCHSTPWRSHLVHPSIDAWALTCEPPLDLKPSQRATYLDEADQFYADPSAWMAAHMRSLHTIAAKPAKDIEWEQLGGRKLRKWPMYVVFFEQLEPTMQTVLEGSMYEECRRFWNSHWHDDGRRKGDVVVYCLKTVDETSQR</sequence>
<feature type="transmembrane region" description="Helical" evidence="12">
    <location>
        <begin position="223"/>
        <end position="244"/>
    </location>
</feature>
<evidence type="ECO:0000256" key="11">
    <source>
        <dbReference type="ARBA" id="ARBA00024708"/>
    </source>
</evidence>
<feature type="transmembrane region" description="Helical" evidence="12">
    <location>
        <begin position="328"/>
        <end position="346"/>
    </location>
</feature>
<proteinExistence type="inferred from homology"/>
<dbReference type="GeneID" id="54358062"/>
<protein>
    <recommendedName>
        <fullName evidence="12">Mannosyltransferase</fullName>
        <ecNumber evidence="12">2.4.1.-</ecNumber>
    </recommendedName>
</protein>
<dbReference type="AlphaFoldDB" id="A0A6J3M0E7"/>
<comment type="pathway">
    <text evidence="2">Glycolipid biosynthesis; glycosylphosphatidylinositol-anchor biosynthesis.</text>
</comment>
<dbReference type="PANTHER" id="PTHR22760:SF4">
    <property type="entry name" value="GPI MANNOSYLTRANSFERASE 3"/>
    <property type="match status" value="1"/>
</dbReference>
<dbReference type="Proteomes" id="UP000504637">
    <property type="component" value="Unplaced"/>
</dbReference>
<comment type="similarity">
    <text evidence="3">Belongs to the glycosyltransferase 22 family. PIGB subfamily.</text>
</comment>
<comment type="function">
    <text evidence="11">Mannosyltransferase involved in glycosylphosphatidylinositol-anchor biosynthesis. Transfers the third mannose to Man2-GlcN-acyl-PI during GPI precursor assembly.</text>
</comment>
<reference evidence="14" key="1">
    <citation type="submission" date="2020-01" db="EMBL/GenBank/DDBJ databases">
        <authorList>
            <consortium name="DOE Joint Genome Institute"/>
            <person name="Haridas S."/>
            <person name="Albert R."/>
            <person name="Binder M."/>
            <person name="Bloem J."/>
            <person name="Labutti K."/>
            <person name="Salamov A."/>
            <person name="Andreopoulos B."/>
            <person name="Baker S.E."/>
            <person name="Barry K."/>
            <person name="Bills G."/>
            <person name="Bluhm B.H."/>
            <person name="Cannon C."/>
            <person name="Castanera R."/>
            <person name="Culley D.E."/>
            <person name="Daum C."/>
            <person name="Ezra D."/>
            <person name="Gonzalez J.B."/>
            <person name="Henrissat B."/>
            <person name="Kuo A."/>
            <person name="Liang C."/>
            <person name="Lipzen A."/>
            <person name="Lutzoni F."/>
            <person name="Magnuson J."/>
            <person name="Mondo S."/>
            <person name="Nolan M."/>
            <person name="Ohm R."/>
            <person name="Pangilinan J."/>
            <person name="Park H.-J."/>
            <person name="Ramirez L."/>
            <person name="Alfaro M."/>
            <person name="Sun H."/>
            <person name="Tritt A."/>
            <person name="Yoshinaga Y."/>
            <person name="Zwiers L.-H."/>
            <person name="Turgeon B.G."/>
            <person name="Goodwin S.B."/>
            <person name="Spatafora J.W."/>
            <person name="Crous P.W."/>
            <person name="Grigoriev I.V."/>
        </authorList>
    </citation>
    <scope>NUCLEOTIDE SEQUENCE</scope>
    <source>
        <strain evidence="14">CBS 342.82</strain>
    </source>
</reference>
<feature type="transmembrane region" description="Helical" evidence="12">
    <location>
        <begin position="353"/>
        <end position="373"/>
    </location>
</feature>
<reference evidence="14" key="2">
    <citation type="submission" date="2020-04" db="EMBL/GenBank/DDBJ databases">
        <authorList>
            <consortium name="NCBI Genome Project"/>
        </authorList>
    </citation>
    <scope>NUCLEOTIDE SEQUENCE</scope>
    <source>
        <strain evidence="14">CBS 342.82</strain>
    </source>
</reference>
<organism evidence="14">
    <name type="scientific">Dissoconium aciculare CBS 342.82</name>
    <dbReference type="NCBI Taxonomy" id="1314786"/>
    <lineage>
        <taxon>Eukaryota</taxon>
        <taxon>Fungi</taxon>
        <taxon>Dikarya</taxon>
        <taxon>Ascomycota</taxon>
        <taxon>Pezizomycotina</taxon>
        <taxon>Dothideomycetes</taxon>
        <taxon>Dothideomycetidae</taxon>
        <taxon>Mycosphaerellales</taxon>
        <taxon>Dissoconiaceae</taxon>
        <taxon>Dissoconium</taxon>
    </lineage>
</organism>
<feature type="transmembrane region" description="Helical" evidence="12">
    <location>
        <begin position="185"/>
        <end position="211"/>
    </location>
</feature>
<keyword evidence="10 12" id="KW-0472">Membrane</keyword>
<feature type="transmembrane region" description="Helical" evidence="12">
    <location>
        <begin position="393"/>
        <end position="411"/>
    </location>
</feature>
<evidence type="ECO:0000256" key="3">
    <source>
        <dbReference type="ARBA" id="ARBA00006065"/>
    </source>
</evidence>
<keyword evidence="9 12" id="KW-1133">Transmembrane helix</keyword>
<keyword evidence="6" id="KW-0808">Transferase</keyword>
<dbReference type="GO" id="GO:0006506">
    <property type="term" value="P:GPI anchor biosynthetic process"/>
    <property type="evidence" value="ECO:0007669"/>
    <property type="project" value="UniProtKB-UniPathway"/>
</dbReference>
<dbReference type="GO" id="GO:0000026">
    <property type="term" value="F:alpha-1,2-mannosyltransferase activity"/>
    <property type="evidence" value="ECO:0007669"/>
    <property type="project" value="TreeGrafter"/>
</dbReference>
<evidence type="ECO:0000256" key="9">
    <source>
        <dbReference type="ARBA" id="ARBA00022989"/>
    </source>
</evidence>
<dbReference type="InterPro" id="IPR005599">
    <property type="entry name" value="GPI_mannosylTrfase"/>
</dbReference>
<evidence type="ECO:0000256" key="7">
    <source>
        <dbReference type="ARBA" id="ARBA00022692"/>
    </source>
</evidence>
<keyword evidence="5 12" id="KW-0328">Glycosyltransferase</keyword>
<evidence type="ECO:0000256" key="10">
    <source>
        <dbReference type="ARBA" id="ARBA00023136"/>
    </source>
</evidence>
<dbReference type="RefSeq" id="XP_033457403.1">
    <property type="nucleotide sequence ID" value="XM_033600262.1"/>
</dbReference>
<gene>
    <name evidence="14" type="ORF">K489DRAFT_293982</name>
</gene>
<keyword evidence="13" id="KW-1185">Reference proteome</keyword>
<evidence type="ECO:0000256" key="6">
    <source>
        <dbReference type="ARBA" id="ARBA00022679"/>
    </source>
</evidence>
<evidence type="ECO:0000256" key="2">
    <source>
        <dbReference type="ARBA" id="ARBA00004687"/>
    </source>
</evidence>
<accession>A0A6J3M0E7</accession>
<evidence type="ECO:0000256" key="12">
    <source>
        <dbReference type="RuleBase" id="RU363075"/>
    </source>
</evidence>
<name>A0A6J3M0E7_9PEZI</name>
<keyword evidence="4" id="KW-0337">GPI-anchor biosynthesis</keyword>
<reference evidence="14" key="3">
    <citation type="submission" date="2025-08" db="UniProtKB">
        <authorList>
            <consortium name="RefSeq"/>
        </authorList>
    </citation>
    <scope>IDENTIFICATION</scope>
    <source>
        <strain evidence="14">CBS 342.82</strain>
    </source>
</reference>
<feature type="transmembrane region" description="Helical" evidence="12">
    <location>
        <begin position="256"/>
        <end position="273"/>
    </location>
</feature>
<evidence type="ECO:0000256" key="8">
    <source>
        <dbReference type="ARBA" id="ARBA00022824"/>
    </source>
</evidence>
<dbReference type="Pfam" id="PF03901">
    <property type="entry name" value="Glyco_transf_22"/>
    <property type="match status" value="1"/>
</dbReference>
<dbReference type="PANTHER" id="PTHR22760">
    <property type="entry name" value="GLYCOSYLTRANSFERASE"/>
    <property type="match status" value="1"/>
</dbReference>